<gene>
    <name evidence="1" type="ORF">DBRI00130_LOCUS15353</name>
</gene>
<dbReference type="AlphaFoldDB" id="A0A7S4RAS2"/>
<name>A0A7S4RAS2_9STRA</name>
<sequence>MFERKQNVHFKTNVDVFSILTTPVASDMTVEEKRSIWYSKDELRTLRGNAREASRLIRQIDEESISLHVPQHYFISEYDACIRGLELRSNLERKKNQCITRRVIMKYQHRLRLGLTRTSAVFADPELHLAIISKKLSQRARDIALVTAREDYIAAYPEMEMLVSVLMHPIPIADFPCRKRKINDSTHDQPEQPSNLCCSMERRVKRRMITRMEQCEINNASIQIALS</sequence>
<evidence type="ECO:0000313" key="1">
    <source>
        <dbReference type="EMBL" id="CAE4608045.1"/>
    </source>
</evidence>
<accession>A0A7S4RAS2</accession>
<organism evidence="1">
    <name type="scientific">Ditylum brightwellii</name>
    <dbReference type="NCBI Taxonomy" id="49249"/>
    <lineage>
        <taxon>Eukaryota</taxon>
        <taxon>Sar</taxon>
        <taxon>Stramenopiles</taxon>
        <taxon>Ochrophyta</taxon>
        <taxon>Bacillariophyta</taxon>
        <taxon>Mediophyceae</taxon>
        <taxon>Lithodesmiophycidae</taxon>
        <taxon>Lithodesmiales</taxon>
        <taxon>Lithodesmiaceae</taxon>
        <taxon>Ditylum</taxon>
    </lineage>
</organism>
<reference evidence="1" key="1">
    <citation type="submission" date="2021-01" db="EMBL/GenBank/DDBJ databases">
        <authorList>
            <person name="Corre E."/>
            <person name="Pelletier E."/>
            <person name="Niang G."/>
            <person name="Scheremetjew M."/>
            <person name="Finn R."/>
            <person name="Kale V."/>
            <person name="Holt S."/>
            <person name="Cochrane G."/>
            <person name="Meng A."/>
            <person name="Brown T."/>
            <person name="Cohen L."/>
        </authorList>
    </citation>
    <scope>NUCLEOTIDE SEQUENCE</scope>
    <source>
        <strain evidence="1">GSO104</strain>
    </source>
</reference>
<protein>
    <submittedName>
        <fullName evidence="1">Uncharacterized protein</fullName>
    </submittedName>
</protein>
<proteinExistence type="predicted"/>
<dbReference type="EMBL" id="HBNS01019288">
    <property type="protein sequence ID" value="CAE4608045.1"/>
    <property type="molecule type" value="Transcribed_RNA"/>
</dbReference>